<dbReference type="PROSITE" id="PS52015">
    <property type="entry name" value="TONB_CTD"/>
    <property type="match status" value="1"/>
</dbReference>
<sequence>MIKFIFLIIIALSMISSCSPISLNKKKSDADVVDQHPLPPKGMDEFMRYIGDNFHYSKEMIDNQISGLVEISFVVEKDGSIVDMKVEKDLGFGTGEEGIRLIKEYGNWKPGYQKGKPVRVAYTLPIRLNLMDTPEAPLINKSIKAIFDMPLSWKKDEIIGFVNQNKFSVHDQGHTVFVPNYKFKELTSNFFGIRASDEKKVDEFALMYKFSNDGKDQIISKYNRFLQEMILLYGEPSLIKFRKIDQYTDLNQLEANPVIWNCTNAVISIAFDKNANELLTTITNKD</sequence>
<keyword evidence="4" id="KW-1185">Reference proteome</keyword>
<dbReference type="Gene3D" id="3.30.1150.10">
    <property type="match status" value="1"/>
</dbReference>
<dbReference type="EMBL" id="JBDJNQ010000014">
    <property type="protein sequence ID" value="MEN5380213.1"/>
    <property type="molecule type" value="Genomic_DNA"/>
</dbReference>
<reference evidence="3 4" key="1">
    <citation type="submission" date="2024-04" db="EMBL/GenBank/DDBJ databases">
        <title>WGS of bacteria from Torrens River.</title>
        <authorList>
            <person name="Wyrsch E.R."/>
            <person name="Drigo B."/>
        </authorList>
    </citation>
    <scope>NUCLEOTIDE SEQUENCE [LARGE SCALE GENOMIC DNA]</scope>
    <source>
        <strain evidence="3 4">TWI391</strain>
    </source>
</reference>
<feature type="signal peptide" evidence="1">
    <location>
        <begin position="1"/>
        <end position="22"/>
    </location>
</feature>
<evidence type="ECO:0000259" key="2">
    <source>
        <dbReference type="PROSITE" id="PS52015"/>
    </source>
</evidence>
<dbReference type="PANTHER" id="PTHR33446:SF2">
    <property type="entry name" value="PROTEIN TONB"/>
    <property type="match status" value="1"/>
</dbReference>
<evidence type="ECO:0000313" key="4">
    <source>
        <dbReference type="Proteomes" id="UP001409291"/>
    </source>
</evidence>
<dbReference type="InterPro" id="IPR037682">
    <property type="entry name" value="TonB_C"/>
</dbReference>
<name>A0ABV0C1N0_9SPHI</name>
<protein>
    <submittedName>
        <fullName evidence="3">Energy transducer TonB</fullName>
    </submittedName>
</protein>
<dbReference type="Pfam" id="PF03544">
    <property type="entry name" value="TonB_C"/>
    <property type="match status" value="1"/>
</dbReference>
<evidence type="ECO:0000313" key="3">
    <source>
        <dbReference type="EMBL" id="MEN5380213.1"/>
    </source>
</evidence>
<organism evidence="3 4">
    <name type="scientific">Sphingobacterium kitahiroshimense</name>
    <dbReference type="NCBI Taxonomy" id="470446"/>
    <lineage>
        <taxon>Bacteria</taxon>
        <taxon>Pseudomonadati</taxon>
        <taxon>Bacteroidota</taxon>
        <taxon>Sphingobacteriia</taxon>
        <taxon>Sphingobacteriales</taxon>
        <taxon>Sphingobacteriaceae</taxon>
        <taxon>Sphingobacterium</taxon>
    </lineage>
</organism>
<feature type="domain" description="TonB C-terminal" evidence="2">
    <location>
        <begin position="41"/>
        <end position="137"/>
    </location>
</feature>
<accession>A0ABV0C1N0</accession>
<dbReference type="RefSeq" id="WP_183913591.1">
    <property type="nucleotide sequence ID" value="NZ_JBDJLH010000013.1"/>
</dbReference>
<dbReference type="InterPro" id="IPR051045">
    <property type="entry name" value="TonB-dependent_transducer"/>
</dbReference>
<gene>
    <name evidence="3" type="ORF">ABE541_23300</name>
</gene>
<dbReference type="SUPFAM" id="SSF74653">
    <property type="entry name" value="TolA/TonB C-terminal domain"/>
    <property type="match status" value="1"/>
</dbReference>
<dbReference type="PROSITE" id="PS51257">
    <property type="entry name" value="PROKAR_LIPOPROTEIN"/>
    <property type="match status" value="1"/>
</dbReference>
<feature type="chain" id="PRO_5045649518" evidence="1">
    <location>
        <begin position="23"/>
        <end position="286"/>
    </location>
</feature>
<evidence type="ECO:0000256" key="1">
    <source>
        <dbReference type="SAM" id="SignalP"/>
    </source>
</evidence>
<comment type="caution">
    <text evidence="3">The sequence shown here is derived from an EMBL/GenBank/DDBJ whole genome shotgun (WGS) entry which is preliminary data.</text>
</comment>
<dbReference type="Proteomes" id="UP001409291">
    <property type="component" value="Unassembled WGS sequence"/>
</dbReference>
<proteinExistence type="predicted"/>
<keyword evidence="1" id="KW-0732">Signal</keyword>
<dbReference type="PANTHER" id="PTHR33446">
    <property type="entry name" value="PROTEIN TONB-RELATED"/>
    <property type="match status" value="1"/>
</dbReference>